<comment type="caution">
    <text evidence="2">The sequence shown here is derived from an EMBL/GenBank/DDBJ whole genome shotgun (WGS) entry which is preliminary data.</text>
</comment>
<name>A0AAD7JE69_9AGAR</name>
<evidence type="ECO:0000256" key="1">
    <source>
        <dbReference type="SAM" id="MobiDB-lite"/>
    </source>
</evidence>
<feature type="compositionally biased region" description="Polar residues" evidence="1">
    <location>
        <begin position="300"/>
        <end position="309"/>
    </location>
</feature>
<feature type="region of interest" description="Disordered" evidence="1">
    <location>
        <begin position="280"/>
        <end position="309"/>
    </location>
</feature>
<accession>A0AAD7JE69</accession>
<dbReference type="EMBL" id="JARKIB010000034">
    <property type="protein sequence ID" value="KAJ7761773.1"/>
    <property type="molecule type" value="Genomic_DNA"/>
</dbReference>
<sequence length="487" mass="53297">MSSRPHRRTRPALRPDLALVPVSLRAEHPEFVRFADASVPAPQLLADMDDPLADPTLRRTLEDLTRDADNELFQKTLALLTAASGRNFVASTIPIAVKREPSPSHSGVASDSEIGLILVGLKLDESKHQTQVIRADIPVSPWLSDLLRLAGDKSPRFQAIVDRWNPSNTFVTCSREALPIENDAHRNFGTGCQDVGYFSDILFPGGQGGVRDIFPSPCLESAQLTEVRGLYEMGQGTTVYALYLYYHDPETRAAYDAAADFSPARASKINVQLKSEPGPAAALHRGQDTVPIPQGPRPSATMQSAGTTSSGVLSNAHTYILHYADELMAEYRLFNSSTALSSAYKTMAGVRMVQAITLQLKFPWPARGIPTEMQVEYKNEFFEISLTDILEIANGPAAGTFRNHYNNLTRAKRCMTFIKQQAATNPASVTAPDRATANAIHAIVNLPLINPTLPIPSEYSAAVALGYEDFKKFCKEVANRPGYELTK</sequence>
<keyword evidence="3" id="KW-1185">Reference proteome</keyword>
<reference evidence="2" key="1">
    <citation type="submission" date="2023-03" db="EMBL/GenBank/DDBJ databases">
        <title>Massive genome expansion in bonnet fungi (Mycena s.s.) driven by repeated elements and novel gene families across ecological guilds.</title>
        <authorList>
            <consortium name="Lawrence Berkeley National Laboratory"/>
            <person name="Harder C.B."/>
            <person name="Miyauchi S."/>
            <person name="Viragh M."/>
            <person name="Kuo A."/>
            <person name="Thoen E."/>
            <person name="Andreopoulos B."/>
            <person name="Lu D."/>
            <person name="Skrede I."/>
            <person name="Drula E."/>
            <person name="Henrissat B."/>
            <person name="Morin E."/>
            <person name="Kohler A."/>
            <person name="Barry K."/>
            <person name="LaButti K."/>
            <person name="Morin E."/>
            <person name="Salamov A."/>
            <person name="Lipzen A."/>
            <person name="Mereny Z."/>
            <person name="Hegedus B."/>
            <person name="Baldrian P."/>
            <person name="Stursova M."/>
            <person name="Weitz H."/>
            <person name="Taylor A."/>
            <person name="Grigoriev I.V."/>
            <person name="Nagy L.G."/>
            <person name="Martin F."/>
            <person name="Kauserud H."/>
        </authorList>
    </citation>
    <scope>NUCLEOTIDE SEQUENCE</scope>
    <source>
        <strain evidence="2">CBHHK182m</strain>
    </source>
</reference>
<evidence type="ECO:0000313" key="3">
    <source>
        <dbReference type="Proteomes" id="UP001215598"/>
    </source>
</evidence>
<protein>
    <submittedName>
        <fullName evidence="2">Uncharacterized protein</fullName>
    </submittedName>
</protein>
<gene>
    <name evidence="2" type="ORF">B0H16DRAFT_1809974</name>
</gene>
<proteinExistence type="predicted"/>
<evidence type="ECO:0000313" key="2">
    <source>
        <dbReference type="EMBL" id="KAJ7761773.1"/>
    </source>
</evidence>
<organism evidence="2 3">
    <name type="scientific">Mycena metata</name>
    <dbReference type="NCBI Taxonomy" id="1033252"/>
    <lineage>
        <taxon>Eukaryota</taxon>
        <taxon>Fungi</taxon>
        <taxon>Dikarya</taxon>
        <taxon>Basidiomycota</taxon>
        <taxon>Agaricomycotina</taxon>
        <taxon>Agaricomycetes</taxon>
        <taxon>Agaricomycetidae</taxon>
        <taxon>Agaricales</taxon>
        <taxon>Marasmiineae</taxon>
        <taxon>Mycenaceae</taxon>
        <taxon>Mycena</taxon>
    </lineage>
</organism>
<dbReference type="Proteomes" id="UP001215598">
    <property type="component" value="Unassembled WGS sequence"/>
</dbReference>
<dbReference type="AlphaFoldDB" id="A0AAD7JE69"/>